<evidence type="ECO:0000313" key="18">
    <source>
        <dbReference type="EMBL" id="GEC19307.1"/>
    </source>
</evidence>
<comment type="function">
    <text evidence="14">Component of the F(0) channel, it forms part of the peripheral stalk, linking F(1) to F(0).</text>
</comment>
<evidence type="ECO:0000256" key="7">
    <source>
        <dbReference type="ARBA" id="ARBA00022781"/>
    </source>
</evidence>
<keyword evidence="5 14" id="KW-0138">CF(0)</keyword>
<evidence type="ECO:0000256" key="11">
    <source>
        <dbReference type="ARBA" id="ARBA00023310"/>
    </source>
</evidence>
<dbReference type="AlphaFoldDB" id="A0A4Y3WK26"/>
<dbReference type="NCBIfam" id="TIGR01144">
    <property type="entry name" value="ATP_synt_b"/>
    <property type="match status" value="1"/>
</dbReference>
<dbReference type="EMBL" id="BJNG01000014">
    <property type="protein sequence ID" value="GEC19307.1"/>
    <property type="molecule type" value="Genomic_DNA"/>
</dbReference>
<evidence type="ECO:0000256" key="17">
    <source>
        <dbReference type="SAM" id="MobiDB-lite"/>
    </source>
</evidence>
<dbReference type="Proteomes" id="UP000320338">
    <property type="component" value="Unassembled WGS sequence"/>
</dbReference>
<comment type="subunit">
    <text evidence="13 14">F-type ATPases have 2 components, F(1) - the catalytic core - and F(0) - the membrane proton channel. F(1) has five subunits: alpha(3), beta(3), gamma(1), delta(1), epsilon(1). F(0) has three main subunits: a(1), b(2) and c(10-14). The alpha and beta chains form an alternating ring which encloses part of the gamma chain. F(1) is attached to F(0) by a central stalk formed by the gamma and epsilon chains, while a peripheral stalk is formed by the delta and b chains.</text>
</comment>
<dbReference type="InterPro" id="IPR002146">
    <property type="entry name" value="ATP_synth_b/b'su_bac/chlpt"/>
</dbReference>
<dbReference type="PANTHER" id="PTHR33445:SF1">
    <property type="entry name" value="ATP SYNTHASE SUBUNIT B"/>
    <property type="match status" value="1"/>
</dbReference>
<organism evidence="18 19">
    <name type="scientific">Pseudonocardia hydrocarbonoxydans</name>
    <dbReference type="NCBI Taxonomy" id="76726"/>
    <lineage>
        <taxon>Bacteria</taxon>
        <taxon>Bacillati</taxon>
        <taxon>Actinomycetota</taxon>
        <taxon>Actinomycetes</taxon>
        <taxon>Pseudonocardiales</taxon>
        <taxon>Pseudonocardiaceae</taxon>
        <taxon>Pseudonocardia</taxon>
    </lineage>
</organism>
<comment type="subcellular location">
    <subcellularLocation>
        <location evidence="1 14">Cell membrane</location>
        <topology evidence="1 14">Single-pass membrane protein</topology>
    </subcellularLocation>
</comment>
<evidence type="ECO:0000256" key="3">
    <source>
        <dbReference type="ARBA" id="ARBA00022448"/>
    </source>
</evidence>
<dbReference type="GO" id="GO:0045259">
    <property type="term" value="C:proton-transporting ATP synthase complex"/>
    <property type="evidence" value="ECO:0007669"/>
    <property type="project" value="UniProtKB-KW"/>
</dbReference>
<comment type="caution">
    <text evidence="18">The sequence shown here is derived from an EMBL/GenBank/DDBJ whole genome shotgun (WGS) entry which is preliminary data.</text>
</comment>
<comment type="function">
    <text evidence="12 14">F(1)F(0) ATP synthase produces ATP from ADP in the presence of a proton or sodium gradient. F-type ATPases consist of two structural domains, F(1) containing the extramembraneous catalytic core and F(0) containing the membrane proton channel, linked together by a central stalk and a peripheral stalk. During catalysis, ATP synthesis in the catalytic domain of F(1) is coupled via a rotary mechanism of the central stalk subunits to proton translocation.</text>
</comment>
<evidence type="ECO:0000256" key="5">
    <source>
        <dbReference type="ARBA" id="ARBA00022547"/>
    </source>
</evidence>
<evidence type="ECO:0000313" key="19">
    <source>
        <dbReference type="Proteomes" id="UP000320338"/>
    </source>
</evidence>
<dbReference type="PANTHER" id="PTHR33445">
    <property type="entry name" value="ATP SYNTHASE SUBUNIT B', CHLOROPLASTIC"/>
    <property type="match status" value="1"/>
</dbReference>
<dbReference type="InterPro" id="IPR005864">
    <property type="entry name" value="ATP_synth_F0_bsu_bac"/>
</dbReference>
<keyword evidence="6 14" id="KW-0812">Transmembrane</keyword>
<keyword evidence="11 14" id="KW-0066">ATP synthesis</keyword>
<feature type="transmembrane region" description="Helical" evidence="14">
    <location>
        <begin position="26"/>
        <end position="45"/>
    </location>
</feature>
<keyword evidence="16" id="KW-0175">Coiled coil</keyword>
<evidence type="ECO:0000256" key="8">
    <source>
        <dbReference type="ARBA" id="ARBA00022989"/>
    </source>
</evidence>
<evidence type="ECO:0000256" key="15">
    <source>
        <dbReference type="RuleBase" id="RU003848"/>
    </source>
</evidence>
<comment type="similarity">
    <text evidence="2 14 15">Belongs to the ATPase B chain family.</text>
</comment>
<keyword evidence="19" id="KW-1185">Reference proteome</keyword>
<dbReference type="InterPro" id="IPR028987">
    <property type="entry name" value="ATP_synth_B-like_membr_sf"/>
</dbReference>
<accession>A0A4Y3WK26</accession>
<gene>
    <name evidence="14 18" type="primary">atpF</name>
    <name evidence="18" type="ORF">PHY01_15900</name>
</gene>
<evidence type="ECO:0000256" key="10">
    <source>
        <dbReference type="ARBA" id="ARBA00023136"/>
    </source>
</evidence>
<keyword evidence="4 14" id="KW-1003">Cell membrane</keyword>
<name>A0A4Y3WK26_9PSEU</name>
<evidence type="ECO:0000256" key="1">
    <source>
        <dbReference type="ARBA" id="ARBA00004162"/>
    </source>
</evidence>
<evidence type="ECO:0000256" key="9">
    <source>
        <dbReference type="ARBA" id="ARBA00023065"/>
    </source>
</evidence>
<protein>
    <recommendedName>
        <fullName evidence="14">ATP synthase subunit b</fullName>
    </recommendedName>
    <alternativeName>
        <fullName evidence="14">ATP synthase F(0) sector subunit b</fullName>
    </alternativeName>
    <alternativeName>
        <fullName evidence="14">ATPase subunit I</fullName>
    </alternativeName>
    <alternativeName>
        <fullName evidence="14">F-type ATPase subunit b</fullName>
        <shortName evidence="14">F-ATPase subunit b</shortName>
    </alternativeName>
</protein>
<evidence type="ECO:0000256" key="2">
    <source>
        <dbReference type="ARBA" id="ARBA00005513"/>
    </source>
</evidence>
<keyword evidence="7 14" id="KW-0375">Hydrogen ion transport</keyword>
<keyword evidence="8 14" id="KW-1133">Transmembrane helix</keyword>
<evidence type="ECO:0000256" key="12">
    <source>
        <dbReference type="ARBA" id="ARBA00025198"/>
    </source>
</evidence>
<dbReference type="GO" id="GO:0046933">
    <property type="term" value="F:proton-transporting ATP synthase activity, rotational mechanism"/>
    <property type="evidence" value="ECO:0007669"/>
    <property type="project" value="UniProtKB-UniRule"/>
</dbReference>
<evidence type="ECO:0000256" key="6">
    <source>
        <dbReference type="ARBA" id="ARBA00022692"/>
    </source>
</evidence>
<evidence type="ECO:0000256" key="4">
    <source>
        <dbReference type="ARBA" id="ARBA00022475"/>
    </source>
</evidence>
<proteinExistence type="inferred from homology"/>
<dbReference type="HAMAP" id="MF_01398">
    <property type="entry name" value="ATP_synth_b_bprime"/>
    <property type="match status" value="1"/>
</dbReference>
<dbReference type="SUPFAM" id="SSF81573">
    <property type="entry name" value="F1F0 ATP synthase subunit B, membrane domain"/>
    <property type="match status" value="1"/>
</dbReference>
<feature type="region of interest" description="Disordered" evidence="17">
    <location>
        <begin position="173"/>
        <end position="193"/>
    </location>
</feature>
<feature type="coiled-coil region" evidence="16">
    <location>
        <begin position="59"/>
        <end position="134"/>
    </location>
</feature>
<dbReference type="Gene3D" id="1.20.5.620">
    <property type="entry name" value="F1F0 ATP synthase subunit B, membrane domain"/>
    <property type="match status" value="1"/>
</dbReference>
<dbReference type="GO" id="GO:0005886">
    <property type="term" value="C:plasma membrane"/>
    <property type="evidence" value="ECO:0007669"/>
    <property type="project" value="UniProtKB-SubCell"/>
</dbReference>
<keyword evidence="3 14" id="KW-0813">Transport</keyword>
<reference evidence="18 19" key="1">
    <citation type="submission" date="2019-06" db="EMBL/GenBank/DDBJ databases">
        <title>Whole genome shotgun sequence of Pseudonocardia hydrocarbonoxydans NBRC 14498.</title>
        <authorList>
            <person name="Hosoyama A."/>
            <person name="Uohara A."/>
            <person name="Ohji S."/>
            <person name="Ichikawa N."/>
        </authorList>
    </citation>
    <scope>NUCLEOTIDE SEQUENCE [LARGE SCALE GENOMIC DNA]</scope>
    <source>
        <strain evidence="18 19">NBRC 14498</strain>
    </source>
</reference>
<sequence>MEGMTVDISILAAEEPLPVLPLPGELIVGIIAFAILLFVLNKYAVPRFEALYEERTDAIEGGLKRAQETQEQADRLKAEYEEQIAGLRAEAARIRDDARAEGTQIKAELRAQAEEEAARIKQRGEEQIAAAREQAVRQLRGEIGGLSIQLAGRLIGRELSDTEARRGTVDSFLAELDGMEPRQAAPARSTGAS</sequence>
<evidence type="ECO:0000256" key="14">
    <source>
        <dbReference type="HAMAP-Rule" id="MF_01398"/>
    </source>
</evidence>
<dbReference type="CDD" id="cd06503">
    <property type="entry name" value="ATP-synt_Fo_b"/>
    <property type="match status" value="1"/>
</dbReference>
<evidence type="ECO:0000256" key="13">
    <source>
        <dbReference type="ARBA" id="ARBA00025830"/>
    </source>
</evidence>
<dbReference type="NCBIfam" id="NF004412">
    <property type="entry name" value="PRK05759.1-3"/>
    <property type="match status" value="1"/>
</dbReference>
<evidence type="ECO:0000256" key="16">
    <source>
        <dbReference type="SAM" id="Coils"/>
    </source>
</evidence>
<dbReference type="InterPro" id="IPR050059">
    <property type="entry name" value="ATP_synthase_B_chain"/>
</dbReference>
<dbReference type="GO" id="GO:0046961">
    <property type="term" value="F:proton-transporting ATPase activity, rotational mechanism"/>
    <property type="evidence" value="ECO:0007669"/>
    <property type="project" value="TreeGrafter"/>
</dbReference>
<keyword evidence="10 14" id="KW-0472">Membrane</keyword>
<dbReference type="Pfam" id="PF00430">
    <property type="entry name" value="ATP-synt_B"/>
    <property type="match status" value="1"/>
</dbReference>
<keyword evidence="9 14" id="KW-0406">Ion transport</keyword>